<dbReference type="VEuPathDB" id="AmoebaDB:NfTy_091370"/>
<accession>A0A6A5BHJ5</accession>
<feature type="compositionally biased region" description="Basic and acidic residues" evidence="1">
    <location>
        <begin position="22"/>
        <end position="32"/>
    </location>
</feature>
<keyword evidence="2" id="KW-1133">Transmembrane helix</keyword>
<evidence type="ECO:0000259" key="3">
    <source>
        <dbReference type="SMART" id="SM00315"/>
    </source>
</evidence>
<dbReference type="EMBL" id="VFQX01000060">
    <property type="protein sequence ID" value="KAF0973504.1"/>
    <property type="molecule type" value="Genomic_DNA"/>
</dbReference>
<keyword evidence="2" id="KW-0812">Transmembrane</keyword>
<evidence type="ECO:0000313" key="5">
    <source>
        <dbReference type="Proteomes" id="UP000444721"/>
    </source>
</evidence>
<dbReference type="VEuPathDB" id="AmoebaDB:FDP41_008208"/>
<keyword evidence="5" id="KW-1185">Reference proteome</keyword>
<organism evidence="4 5">
    <name type="scientific">Naegleria fowleri</name>
    <name type="common">Brain eating amoeba</name>
    <dbReference type="NCBI Taxonomy" id="5763"/>
    <lineage>
        <taxon>Eukaryota</taxon>
        <taxon>Discoba</taxon>
        <taxon>Heterolobosea</taxon>
        <taxon>Tetramitia</taxon>
        <taxon>Eutetramitia</taxon>
        <taxon>Vahlkampfiidae</taxon>
        <taxon>Naegleria</taxon>
    </lineage>
</organism>
<dbReference type="Pfam" id="PF00615">
    <property type="entry name" value="RGS"/>
    <property type="match status" value="1"/>
</dbReference>
<feature type="region of interest" description="Disordered" evidence="1">
    <location>
        <begin position="135"/>
        <end position="159"/>
    </location>
</feature>
<gene>
    <name evidence="4" type="ORF">FDP41_008208</name>
</gene>
<dbReference type="RefSeq" id="XP_044558217.1">
    <property type="nucleotide sequence ID" value="XM_044712037.1"/>
</dbReference>
<keyword evidence="2" id="KW-0472">Membrane</keyword>
<dbReference type="InterPro" id="IPR036305">
    <property type="entry name" value="RGS_sf"/>
</dbReference>
<dbReference type="OrthoDB" id="10370325at2759"/>
<dbReference type="AlphaFoldDB" id="A0A6A5BHJ5"/>
<dbReference type="InterPro" id="IPR016137">
    <property type="entry name" value="RGS"/>
</dbReference>
<feature type="compositionally biased region" description="Polar residues" evidence="1">
    <location>
        <begin position="1"/>
        <end position="21"/>
    </location>
</feature>
<dbReference type="SUPFAM" id="SSF48097">
    <property type="entry name" value="Regulator of G-protein signaling, RGS"/>
    <property type="match status" value="1"/>
</dbReference>
<dbReference type="InterPro" id="IPR044926">
    <property type="entry name" value="RGS_subdomain_2"/>
</dbReference>
<dbReference type="OMA" id="ANAFLLM"/>
<dbReference type="VEuPathDB" id="AmoebaDB:NF0003290"/>
<feature type="transmembrane region" description="Helical" evidence="2">
    <location>
        <begin position="185"/>
        <end position="207"/>
    </location>
</feature>
<dbReference type="Proteomes" id="UP000444721">
    <property type="component" value="Unassembled WGS sequence"/>
</dbReference>
<name>A0A6A5BHJ5_NAEFO</name>
<feature type="compositionally biased region" description="Polar residues" evidence="1">
    <location>
        <begin position="142"/>
        <end position="159"/>
    </location>
</feature>
<proteinExistence type="predicted"/>
<reference evidence="4 5" key="1">
    <citation type="journal article" date="2019" name="Sci. Rep.">
        <title>Nanopore sequencing improves the draft genome of the human pathogenic amoeba Naegleria fowleri.</title>
        <authorList>
            <person name="Liechti N."/>
            <person name="Schurch N."/>
            <person name="Bruggmann R."/>
            <person name="Wittwer M."/>
        </authorList>
    </citation>
    <scope>NUCLEOTIDE SEQUENCE [LARGE SCALE GENOMIC DNA]</scope>
    <source>
        <strain evidence="4 5">ATCC 30894</strain>
    </source>
</reference>
<evidence type="ECO:0000256" key="1">
    <source>
        <dbReference type="SAM" id="MobiDB-lite"/>
    </source>
</evidence>
<dbReference type="VEuPathDB" id="AmoebaDB:NF0003300"/>
<feature type="region of interest" description="Disordered" evidence="1">
    <location>
        <begin position="1"/>
        <end position="32"/>
    </location>
</feature>
<comment type="caution">
    <text evidence="4">The sequence shown here is derived from an EMBL/GenBank/DDBJ whole genome shotgun (WGS) entry which is preliminary data.</text>
</comment>
<protein>
    <recommendedName>
        <fullName evidence="3">RGS domain-containing protein</fullName>
    </recommendedName>
</protein>
<dbReference type="SMART" id="SM00315">
    <property type="entry name" value="RGS"/>
    <property type="match status" value="1"/>
</dbReference>
<sequence length="589" mass="66175">MLNQRGTSQVSDNNSSCNTDHSNQEESNKRRELEVTTPVIINPQQPNKHQSLNVVEGYEPKLLSPTNIISSSMSDSGMSTNSNQSQIQLVIHEGDTSLAVGHNQRCLSEASSLDGKNGSRTKEIVGFSVEEVSKHGDDKKSATGQSAVTSKTPRSSSVTKSHSGAIRVNTCFGVLELSWLKVFSLLSLTVNLLAFITLATLIIVGYVGQNYFSRNFDGLDTSTSFYRQMMVASCRSAVFSNFDPHITATYAAKFANYTQQFLTNVEVILEKVPKNLHYYVVHNMSIDDLRTAKALGIETKAIELIISGNYTIGMALLESSYYKYCLDGYVEEFQPLVDYVLAIQNFAKDFNTVVITISLIVILASIIVVVPTVLASIAMSLKKDSSNNKKIKQIKALMLIDTMRDTKTRNQFKNYCKQELSLDNFSLLDKINDYKVLCERSFDIQVYLFDTSEGASDILSETGSSASIEPNKKKKKKGFSEKDLNDIEKKKYEIAFEIYTDYLDVHGDKSVNINKQLADRVKQCLDFFATGQSEQLPENLFDQVESEMCVLMMDTFHRFKIFLESQRQNKKEILSKFKNNKHKSVNQTH</sequence>
<feature type="transmembrane region" description="Helical" evidence="2">
    <location>
        <begin position="353"/>
        <end position="381"/>
    </location>
</feature>
<dbReference type="GeneID" id="68115426"/>
<evidence type="ECO:0000313" key="4">
    <source>
        <dbReference type="EMBL" id="KAF0973504.1"/>
    </source>
</evidence>
<feature type="domain" description="RGS" evidence="3">
    <location>
        <begin position="398"/>
        <end position="566"/>
    </location>
</feature>
<dbReference type="Gene3D" id="1.10.167.10">
    <property type="entry name" value="Regulator of G-protein Signalling 4, domain 2"/>
    <property type="match status" value="1"/>
</dbReference>
<evidence type="ECO:0000256" key="2">
    <source>
        <dbReference type="SAM" id="Phobius"/>
    </source>
</evidence>